<dbReference type="Proteomes" id="UP001054837">
    <property type="component" value="Unassembled WGS sequence"/>
</dbReference>
<dbReference type="GO" id="GO:0005125">
    <property type="term" value="F:cytokine activity"/>
    <property type="evidence" value="ECO:0007669"/>
    <property type="project" value="InterPro"/>
</dbReference>
<dbReference type="EMBL" id="BPLQ01013223">
    <property type="protein sequence ID" value="GIY70741.1"/>
    <property type="molecule type" value="Genomic_DNA"/>
</dbReference>
<evidence type="ECO:0000256" key="1">
    <source>
        <dbReference type="ARBA" id="ARBA00004613"/>
    </source>
</evidence>
<sequence length="419" mass="48599">MLYKNNVVDFYKWFQEKIQNAEVEIPETSNVSSENHLKMLYKKKVADFYKWFQEKIQNNGVEITQTSNASAKNHEYIRNKLQPWQSTEKIIHLMHNKRRRRASSWPSESIRKSFFEEIFQDLLKSSTSKNQSGEPSIPKDNNCQESISSLKTGISNEQNMTINDNVEIHRDIPQKNGTKEWKLDSKSSMDTHERIRNKHFPVEENKYIRRSDFESSYSLPKFVNRLLSPNTGQSRSTIGSSITHPPKNSIVPDICSSHTHSFHSKQICSENSQYTLAPHFATSYSENLKLQMIKKYAQHHNQGEDSSVCWYRKHMGPDKDVAERALCPFKWMVSNRNPSRIPEYLYEAQCACQISRLTSRVASCVQLKAKIRVLWRVSCEGPLHVYKEGWEEISVACVPVGLPIISSKKAHVIQYLPPE</sequence>
<comment type="caution">
    <text evidence="5">The sequence shown here is derived from an EMBL/GenBank/DDBJ whole genome shotgun (WGS) entry which is preliminary data.</text>
</comment>
<gene>
    <name evidence="5" type="primary">X975_19404</name>
    <name evidence="5" type="ORF">CDAR_180891</name>
</gene>
<dbReference type="InterPro" id="IPR010345">
    <property type="entry name" value="IL-17_fam"/>
</dbReference>
<dbReference type="GO" id="GO:0005576">
    <property type="term" value="C:extracellular region"/>
    <property type="evidence" value="ECO:0007669"/>
    <property type="project" value="UniProtKB-SubCell"/>
</dbReference>
<comment type="subcellular location">
    <subcellularLocation>
        <location evidence="1">Secreted</location>
    </subcellularLocation>
</comment>
<dbReference type="InterPro" id="IPR029034">
    <property type="entry name" value="Cystine-knot_cytokine"/>
</dbReference>
<evidence type="ECO:0000256" key="4">
    <source>
        <dbReference type="ARBA" id="ARBA00022729"/>
    </source>
</evidence>
<dbReference type="Pfam" id="PF06083">
    <property type="entry name" value="IL17"/>
    <property type="match status" value="1"/>
</dbReference>
<dbReference type="AlphaFoldDB" id="A0AAV4VLL4"/>
<proteinExistence type="inferred from homology"/>
<name>A0AAV4VLL4_9ARAC</name>
<keyword evidence="6" id="KW-1185">Reference proteome</keyword>
<accession>A0AAV4VLL4</accession>
<evidence type="ECO:0000256" key="2">
    <source>
        <dbReference type="ARBA" id="ARBA00007236"/>
    </source>
</evidence>
<dbReference type="SUPFAM" id="SSF57501">
    <property type="entry name" value="Cystine-knot cytokines"/>
    <property type="match status" value="1"/>
</dbReference>
<keyword evidence="4" id="KW-0732">Signal</keyword>
<evidence type="ECO:0000256" key="3">
    <source>
        <dbReference type="ARBA" id="ARBA00022525"/>
    </source>
</evidence>
<evidence type="ECO:0000313" key="5">
    <source>
        <dbReference type="EMBL" id="GIY70741.1"/>
    </source>
</evidence>
<evidence type="ECO:0000313" key="6">
    <source>
        <dbReference type="Proteomes" id="UP001054837"/>
    </source>
</evidence>
<organism evidence="5 6">
    <name type="scientific">Caerostris darwini</name>
    <dbReference type="NCBI Taxonomy" id="1538125"/>
    <lineage>
        <taxon>Eukaryota</taxon>
        <taxon>Metazoa</taxon>
        <taxon>Ecdysozoa</taxon>
        <taxon>Arthropoda</taxon>
        <taxon>Chelicerata</taxon>
        <taxon>Arachnida</taxon>
        <taxon>Araneae</taxon>
        <taxon>Araneomorphae</taxon>
        <taxon>Entelegynae</taxon>
        <taxon>Araneoidea</taxon>
        <taxon>Araneidae</taxon>
        <taxon>Caerostris</taxon>
    </lineage>
</organism>
<keyword evidence="3" id="KW-0964">Secreted</keyword>
<protein>
    <submittedName>
        <fullName evidence="5">Uncharacterized protein</fullName>
    </submittedName>
</protein>
<reference evidence="5 6" key="1">
    <citation type="submission" date="2021-06" db="EMBL/GenBank/DDBJ databases">
        <title>Caerostris darwini draft genome.</title>
        <authorList>
            <person name="Kono N."/>
            <person name="Arakawa K."/>
        </authorList>
    </citation>
    <scope>NUCLEOTIDE SEQUENCE [LARGE SCALE GENOMIC DNA]</scope>
</reference>
<comment type="similarity">
    <text evidence="2">Belongs to the IL-17 family.</text>
</comment>
<dbReference type="Gene3D" id="2.10.90.10">
    <property type="entry name" value="Cystine-knot cytokines"/>
    <property type="match status" value="1"/>
</dbReference>